<dbReference type="Pfam" id="PF00892">
    <property type="entry name" value="EamA"/>
    <property type="match status" value="2"/>
</dbReference>
<dbReference type="AlphaFoldDB" id="A0A381ZB97"/>
<keyword evidence="1" id="KW-0812">Transmembrane</keyword>
<evidence type="ECO:0000256" key="1">
    <source>
        <dbReference type="SAM" id="Phobius"/>
    </source>
</evidence>
<dbReference type="PANTHER" id="PTHR22911">
    <property type="entry name" value="ACYL-MALONYL CONDENSING ENZYME-RELATED"/>
    <property type="match status" value="1"/>
</dbReference>
<dbReference type="InterPro" id="IPR037185">
    <property type="entry name" value="EmrE-like"/>
</dbReference>
<dbReference type="GO" id="GO:0016020">
    <property type="term" value="C:membrane"/>
    <property type="evidence" value="ECO:0007669"/>
    <property type="project" value="InterPro"/>
</dbReference>
<dbReference type="InterPro" id="IPR000620">
    <property type="entry name" value="EamA_dom"/>
</dbReference>
<keyword evidence="1" id="KW-1133">Transmembrane helix</keyword>
<protein>
    <recommendedName>
        <fullName evidence="2">EamA domain-containing protein</fullName>
    </recommendedName>
</protein>
<evidence type="ECO:0000313" key="3">
    <source>
        <dbReference type="EMBL" id="SVA86558.1"/>
    </source>
</evidence>
<accession>A0A381ZB97</accession>
<organism evidence="3">
    <name type="scientific">marine metagenome</name>
    <dbReference type="NCBI Taxonomy" id="408172"/>
    <lineage>
        <taxon>unclassified sequences</taxon>
        <taxon>metagenomes</taxon>
        <taxon>ecological metagenomes</taxon>
    </lineage>
</organism>
<dbReference type="EMBL" id="UINC01020664">
    <property type="protein sequence ID" value="SVA86558.1"/>
    <property type="molecule type" value="Genomic_DNA"/>
</dbReference>
<feature type="transmembrane region" description="Helical" evidence="1">
    <location>
        <begin position="45"/>
        <end position="64"/>
    </location>
</feature>
<keyword evidence="1" id="KW-0472">Membrane</keyword>
<evidence type="ECO:0000259" key="2">
    <source>
        <dbReference type="Pfam" id="PF00892"/>
    </source>
</evidence>
<gene>
    <name evidence="3" type="ORF">METZ01_LOCUS139412</name>
</gene>
<feature type="transmembrane region" description="Helical" evidence="1">
    <location>
        <begin position="15"/>
        <end position="33"/>
    </location>
</feature>
<feature type="transmembrane region" description="Helical" evidence="1">
    <location>
        <begin position="184"/>
        <end position="204"/>
    </location>
</feature>
<sequence length="262" mass="30291">MAKHLVETLEVTQVVWGRFFFHFVALTIFFLIFKPKLDLKKDFKIQLIRSLLLVIATFFMFNALKRFDFVDIYIIFFTSPLILALVSAIYFKDILTFKGWILMGLSFCAIIFAVGPSMKVFTPALIFPIVPPILWAFYQFFTKLISHNREPFVAVFYTGLFGSIFFTIYNIFNWTPIEDNMVWLKLFALGTGGFFSHFIMIYAIQLSNLSFVANFQYSQLIWSTIINLLIFGVPIGTNKVFGIFAIILLGILFIKTEGKKNT</sequence>
<feature type="transmembrane region" description="Helical" evidence="1">
    <location>
        <begin position="120"/>
        <end position="140"/>
    </location>
</feature>
<feature type="domain" description="EamA" evidence="2">
    <location>
        <begin position="1"/>
        <end position="113"/>
    </location>
</feature>
<feature type="transmembrane region" description="Helical" evidence="1">
    <location>
        <begin position="236"/>
        <end position="254"/>
    </location>
</feature>
<dbReference type="PANTHER" id="PTHR22911:SF103">
    <property type="entry name" value="BLR2811 PROTEIN"/>
    <property type="match status" value="1"/>
</dbReference>
<dbReference type="SUPFAM" id="SSF103481">
    <property type="entry name" value="Multidrug resistance efflux transporter EmrE"/>
    <property type="match status" value="2"/>
</dbReference>
<feature type="transmembrane region" description="Helical" evidence="1">
    <location>
        <begin position="70"/>
        <end position="90"/>
    </location>
</feature>
<name>A0A381ZB97_9ZZZZ</name>
<feature type="transmembrane region" description="Helical" evidence="1">
    <location>
        <begin position="152"/>
        <end position="172"/>
    </location>
</feature>
<reference evidence="3" key="1">
    <citation type="submission" date="2018-05" db="EMBL/GenBank/DDBJ databases">
        <authorList>
            <person name="Lanie J.A."/>
            <person name="Ng W.-L."/>
            <person name="Kazmierczak K.M."/>
            <person name="Andrzejewski T.M."/>
            <person name="Davidsen T.M."/>
            <person name="Wayne K.J."/>
            <person name="Tettelin H."/>
            <person name="Glass J.I."/>
            <person name="Rusch D."/>
            <person name="Podicherti R."/>
            <person name="Tsui H.-C.T."/>
            <person name="Winkler M.E."/>
        </authorList>
    </citation>
    <scope>NUCLEOTIDE SEQUENCE</scope>
</reference>
<feature type="domain" description="EamA" evidence="2">
    <location>
        <begin position="125"/>
        <end position="254"/>
    </location>
</feature>
<proteinExistence type="predicted"/>